<accession>A0ABT7LJB5</accession>
<evidence type="ECO:0000313" key="8">
    <source>
        <dbReference type="Proteomes" id="UP001238603"/>
    </source>
</evidence>
<dbReference type="EC" id="1.8.5.-" evidence="5"/>
<dbReference type="InterPro" id="IPR006311">
    <property type="entry name" value="TAT_signal"/>
</dbReference>
<dbReference type="InterPro" id="IPR022867">
    <property type="entry name" value="MsrP"/>
</dbReference>
<evidence type="ECO:0000256" key="5">
    <source>
        <dbReference type="HAMAP-Rule" id="MF_01206"/>
    </source>
</evidence>
<comment type="subunit">
    <text evidence="5">Heterodimer of a catalytic subunit (MsrP) and a heme-binding subunit (MsrQ).</text>
</comment>
<comment type="similarity">
    <text evidence="5">Belongs to the MsrP family.</text>
</comment>
<comment type="caution">
    <text evidence="7">The sequence shown here is derived from an EMBL/GenBank/DDBJ whole genome shotgun (WGS) entry which is preliminary data.</text>
</comment>
<evidence type="ECO:0000256" key="3">
    <source>
        <dbReference type="ARBA" id="ARBA00022729"/>
    </source>
</evidence>
<comment type="cofactor">
    <cofactor evidence="5">
        <name>Mo-molybdopterin</name>
        <dbReference type="ChEBI" id="CHEBI:71302"/>
    </cofactor>
    <text evidence="5">Binds 1 Mo-molybdopterin (Mo-MPT) cofactor per subunit.</text>
</comment>
<dbReference type="PROSITE" id="PS51318">
    <property type="entry name" value="TAT"/>
    <property type="match status" value="1"/>
</dbReference>
<dbReference type="PANTHER" id="PTHR43032">
    <property type="entry name" value="PROTEIN-METHIONINE-SULFOXIDE REDUCTASE"/>
    <property type="match status" value="1"/>
</dbReference>
<feature type="binding site" evidence="5">
    <location>
        <position position="144"/>
    </location>
    <ligand>
        <name>Mo-molybdopterin</name>
        <dbReference type="ChEBI" id="CHEBI:71302"/>
    </ligand>
    <ligandPart>
        <name>Mo</name>
        <dbReference type="ChEBI" id="CHEBI:28685"/>
    </ligandPart>
</feature>
<gene>
    <name evidence="5 7" type="primary">msrP</name>
    <name evidence="7" type="ORF">QRD43_06890</name>
</gene>
<organism evidence="7 8">
    <name type="scientific">Roseateles subflavus</name>
    <dbReference type="NCBI Taxonomy" id="3053353"/>
    <lineage>
        <taxon>Bacteria</taxon>
        <taxon>Pseudomonadati</taxon>
        <taxon>Pseudomonadota</taxon>
        <taxon>Betaproteobacteria</taxon>
        <taxon>Burkholderiales</taxon>
        <taxon>Sphaerotilaceae</taxon>
        <taxon>Roseateles</taxon>
    </lineage>
</organism>
<evidence type="ECO:0000256" key="4">
    <source>
        <dbReference type="ARBA" id="ARBA00023002"/>
    </source>
</evidence>
<keyword evidence="8" id="KW-1185">Reference proteome</keyword>
<keyword evidence="1 5" id="KW-0500">Molybdenum</keyword>
<dbReference type="NCBIfam" id="NF003767">
    <property type="entry name" value="PRK05363.1"/>
    <property type="match status" value="1"/>
</dbReference>
<keyword evidence="2 5" id="KW-0479">Metal-binding</keyword>
<evidence type="ECO:0000256" key="1">
    <source>
        <dbReference type="ARBA" id="ARBA00022505"/>
    </source>
</evidence>
<protein>
    <recommendedName>
        <fullName evidence="5">Protein-methionine-sulfoxide reductase catalytic subunit MsrP</fullName>
        <ecNumber evidence="5">1.8.5.-</ecNumber>
    </recommendedName>
</protein>
<dbReference type="InterPro" id="IPR036374">
    <property type="entry name" value="OxRdtase_Mopterin-bd_sf"/>
</dbReference>
<feature type="binding site" evidence="5">
    <location>
        <begin position="243"/>
        <end position="245"/>
    </location>
    <ligand>
        <name>Mo-molybdopterin</name>
        <dbReference type="ChEBI" id="CHEBI:71302"/>
    </ligand>
</feature>
<comment type="catalytic activity">
    <reaction evidence="5">
        <text>L-methionyl-[protein] + a quinone + H2O = L-methionyl-(R)-S-oxide-[protein] + a quinol</text>
        <dbReference type="Rhea" id="RHEA:51296"/>
        <dbReference type="Rhea" id="RHEA-COMP:12313"/>
        <dbReference type="Rhea" id="RHEA-COMP:12314"/>
        <dbReference type="ChEBI" id="CHEBI:15377"/>
        <dbReference type="ChEBI" id="CHEBI:16044"/>
        <dbReference type="ChEBI" id="CHEBI:24646"/>
        <dbReference type="ChEBI" id="CHEBI:45764"/>
        <dbReference type="ChEBI" id="CHEBI:132124"/>
    </reaction>
</comment>
<feature type="domain" description="Oxidoreductase molybdopterin-binding" evidence="6">
    <location>
        <begin position="106"/>
        <end position="261"/>
    </location>
</feature>
<dbReference type="GO" id="GO:0016491">
    <property type="term" value="F:oxidoreductase activity"/>
    <property type="evidence" value="ECO:0007669"/>
    <property type="project" value="UniProtKB-KW"/>
</dbReference>
<name>A0ABT7LJB5_9BURK</name>
<dbReference type="Proteomes" id="UP001238603">
    <property type="component" value="Unassembled WGS sequence"/>
</dbReference>
<proteinExistence type="inferred from homology"/>
<evidence type="ECO:0000259" key="6">
    <source>
        <dbReference type="Pfam" id="PF00174"/>
    </source>
</evidence>
<feature type="binding site" evidence="5">
    <location>
        <position position="86"/>
    </location>
    <ligand>
        <name>Mo-molybdopterin</name>
        <dbReference type="ChEBI" id="CHEBI:71302"/>
    </ligand>
</feature>
<feature type="binding site" evidence="5">
    <location>
        <position position="227"/>
    </location>
    <ligand>
        <name>Mo-molybdopterin</name>
        <dbReference type="ChEBI" id="CHEBI:71302"/>
    </ligand>
</feature>
<keyword evidence="3 5" id="KW-0732">Signal</keyword>
<feature type="binding site" evidence="5">
    <location>
        <position position="179"/>
    </location>
    <ligand>
        <name>Mo-molybdopterin</name>
        <dbReference type="ChEBI" id="CHEBI:71302"/>
    </ligand>
</feature>
<evidence type="ECO:0000256" key="2">
    <source>
        <dbReference type="ARBA" id="ARBA00022723"/>
    </source>
</evidence>
<comment type="PTM">
    <text evidence="5">Predicted to be exported by the Tat system. The position of the signal peptide cleavage has not been experimentally proven.</text>
</comment>
<feature type="binding site" evidence="5">
    <location>
        <position position="232"/>
    </location>
    <ligand>
        <name>Mo-molybdopterin</name>
        <dbReference type="ChEBI" id="CHEBI:71302"/>
    </ligand>
</feature>
<sequence>MHFHPDRGHGRSLASEVTPQAIYEGRRDWLRLMASGAAGAALASWASRDALAQATDKARLAAVKSKLAGAQVMDKPTRYEDATRYNNFYEFGTDKAEPAQLAHTLKTRPWTVSIEGEVAKAGLYDLEDLMRFMPMEERLYRLRCVEGWSMVIPWIGYSLGDLIRKLEPTSKAKYVEFVSLADKAQMPGVRSGVLDWPYVEGLRLDEAMNPLTLLSFGMYGEVLPKQNGAPVRLVVPWKYGFKSAKSLVRIRFVEKQPVSSWTKAAQQEYGFYSNVNPQVDHPRWSQATERRIGEDGLFSRKRPTLMFNGYGDQVASLYSGMDLRKNF</sequence>
<feature type="binding site" evidence="5">
    <location>
        <begin position="89"/>
        <end position="90"/>
    </location>
    <ligand>
        <name>Mo-molybdopterin</name>
        <dbReference type="ChEBI" id="CHEBI:71302"/>
    </ligand>
</feature>
<dbReference type="EMBL" id="JASVDS010000002">
    <property type="protein sequence ID" value="MDL5031631.1"/>
    <property type="molecule type" value="Genomic_DNA"/>
</dbReference>
<keyword evidence="4 5" id="KW-0560">Oxidoreductase</keyword>
<reference evidence="7 8" key="1">
    <citation type="submission" date="2023-06" db="EMBL/GenBank/DDBJ databases">
        <title>Pelomonas sp. APW6 16S ribosomal RNA gene genome sequencing and assembly.</title>
        <authorList>
            <person name="Woo H."/>
        </authorList>
    </citation>
    <scope>NUCLEOTIDE SEQUENCE [LARGE SCALE GENOMIC DNA]</scope>
    <source>
        <strain evidence="7 8">APW6</strain>
    </source>
</reference>
<dbReference type="Pfam" id="PF00174">
    <property type="entry name" value="Oxidored_molyb"/>
    <property type="match status" value="1"/>
</dbReference>
<dbReference type="Gene3D" id="3.90.420.10">
    <property type="entry name" value="Oxidoreductase, molybdopterin-binding domain"/>
    <property type="match status" value="1"/>
</dbReference>
<dbReference type="PANTHER" id="PTHR43032:SF3">
    <property type="entry name" value="PROTEIN-METHIONINE-SULFOXIDE REDUCTASE CATALYTIC SUBUNIT MSRP"/>
    <property type="match status" value="1"/>
</dbReference>
<comment type="function">
    <text evidence="5">Part of the MsrPQ system that repairs oxidized periplasmic proteins containing methionine sulfoxide residues (Met-O), using respiratory chain electrons. Thus protects these proteins from oxidative-stress damage caused by reactive species of oxygen and chlorine generated by the host defense mechanisms. MsrPQ is essential for the maintenance of envelope integrity under bleach stress, rescuing a wide series of structurally unrelated periplasmic proteins from methionine oxidation. The catalytic subunit MsrP is non-stereospecific, being able to reduce both (R-) and (S-) diastereoisomers of methionine sulfoxide.</text>
</comment>
<evidence type="ECO:0000313" key="7">
    <source>
        <dbReference type="EMBL" id="MDL5031631.1"/>
    </source>
</evidence>
<dbReference type="RefSeq" id="WP_285981757.1">
    <property type="nucleotide sequence ID" value="NZ_JASVDS010000002.1"/>
</dbReference>
<dbReference type="InterPro" id="IPR000572">
    <property type="entry name" value="OxRdtase_Mopterin-bd_dom"/>
</dbReference>
<comment type="catalytic activity">
    <reaction evidence="5">
        <text>L-methionyl-[protein] + a quinone + H2O = L-methionyl-(S)-S-oxide-[protein] + a quinol</text>
        <dbReference type="Rhea" id="RHEA:51292"/>
        <dbReference type="Rhea" id="RHEA-COMP:12313"/>
        <dbReference type="Rhea" id="RHEA-COMP:12315"/>
        <dbReference type="ChEBI" id="CHEBI:15377"/>
        <dbReference type="ChEBI" id="CHEBI:16044"/>
        <dbReference type="ChEBI" id="CHEBI:24646"/>
        <dbReference type="ChEBI" id="CHEBI:44120"/>
        <dbReference type="ChEBI" id="CHEBI:132124"/>
    </reaction>
</comment>
<dbReference type="HAMAP" id="MF_01206">
    <property type="entry name" value="MsrP"/>
    <property type="match status" value="1"/>
</dbReference>
<dbReference type="SUPFAM" id="SSF56524">
    <property type="entry name" value="Oxidoreductase molybdopterin-binding domain"/>
    <property type="match status" value="1"/>
</dbReference>